<gene>
    <name evidence="15" type="ORF">CVLEPA_LOCUS6152</name>
</gene>
<dbReference type="InterPro" id="IPR018303">
    <property type="entry name" value="ATPase_P-typ_P_site"/>
</dbReference>
<feature type="transmembrane region" description="Helical" evidence="12">
    <location>
        <begin position="1009"/>
        <end position="1027"/>
    </location>
</feature>
<dbReference type="InterPro" id="IPR023299">
    <property type="entry name" value="ATPase_P-typ_cyto_dom_N"/>
</dbReference>
<comment type="subcellular location">
    <subcellularLocation>
        <location evidence="1 12">Membrane</location>
        <topology evidence="1 12">Multi-pass membrane protein</topology>
    </subcellularLocation>
</comment>
<evidence type="ECO:0000259" key="13">
    <source>
        <dbReference type="Pfam" id="PF16209"/>
    </source>
</evidence>
<feature type="transmembrane region" description="Helical" evidence="12">
    <location>
        <begin position="888"/>
        <end position="909"/>
    </location>
</feature>
<feature type="transmembrane region" description="Helical" evidence="12">
    <location>
        <begin position="78"/>
        <end position="96"/>
    </location>
</feature>
<dbReference type="InterPro" id="IPR032630">
    <property type="entry name" value="P_typ_ATPase_c"/>
</dbReference>
<reference evidence="15 16" key="1">
    <citation type="submission" date="2024-02" db="EMBL/GenBank/DDBJ databases">
        <authorList>
            <person name="Daric V."/>
            <person name="Darras S."/>
        </authorList>
    </citation>
    <scope>NUCLEOTIDE SEQUENCE [LARGE SCALE GENOMIC DNA]</scope>
</reference>
<dbReference type="NCBIfam" id="TIGR01494">
    <property type="entry name" value="ATPase_P-type"/>
    <property type="match status" value="1"/>
</dbReference>
<dbReference type="SFLD" id="SFLDG00002">
    <property type="entry name" value="C1.7:_P-type_atpase_like"/>
    <property type="match status" value="1"/>
</dbReference>
<evidence type="ECO:0000256" key="1">
    <source>
        <dbReference type="ARBA" id="ARBA00004141"/>
    </source>
</evidence>
<feature type="domain" description="P-type ATPase C-terminal" evidence="14">
    <location>
        <begin position="857"/>
        <end position="1111"/>
    </location>
</feature>
<dbReference type="PANTHER" id="PTHR24092:SF190">
    <property type="entry name" value="PHOSPHOLIPID-TRANSPORTING ATPASE"/>
    <property type="match status" value="1"/>
</dbReference>
<evidence type="ECO:0000256" key="11">
    <source>
        <dbReference type="ARBA" id="ARBA00034036"/>
    </source>
</evidence>
<evidence type="ECO:0000256" key="4">
    <source>
        <dbReference type="ARBA" id="ARBA00022723"/>
    </source>
</evidence>
<dbReference type="InterPro" id="IPR001757">
    <property type="entry name" value="P_typ_ATPase"/>
</dbReference>
<evidence type="ECO:0000313" key="15">
    <source>
        <dbReference type="EMBL" id="CAK8676704.1"/>
    </source>
</evidence>
<accession>A0ABP0FAH9</accession>
<dbReference type="Pfam" id="PF16212">
    <property type="entry name" value="PhoLip_ATPase_C"/>
    <property type="match status" value="1"/>
</dbReference>
<dbReference type="Proteomes" id="UP001642483">
    <property type="component" value="Unassembled WGS sequence"/>
</dbReference>
<dbReference type="Pfam" id="PF16209">
    <property type="entry name" value="PhoLip_ATPase_N"/>
    <property type="match status" value="1"/>
</dbReference>
<dbReference type="NCBIfam" id="TIGR01652">
    <property type="entry name" value="ATPase-Plipid"/>
    <property type="match status" value="1"/>
</dbReference>
<evidence type="ECO:0000256" key="5">
    <source>
        <dbReference type="ARBA" id="ARBA00022741"/>
    </source>
</evidence>
<dbReference type="InterPro" id="IPR008250">
    <property type="entry name" value="ATPase_P-typ_transduc_dom_A_sf"/>
</dbReference>
<dbReference type="SFLD" id="SFLDS00003">
    <property type="entry name" value="Haloacid_Dehalogenase"/>
    <property type="match status" value="1"/>
</dbReference>
<feature type="transmembrane region" description="Helical" evidence="12">
    <location>
        <begin position="279"/>
        <end position="301"/>
    </location>
</feature>
<dbReference type="Gene3D" id="2.70.150.10">
    <property type="entry name" value="Calcium-transporting ATPase, cytoplasmic transduction domain A"/>
    <property type="match status" value="1"/>
</dbReference>
<dbReference type="PANTHER" id="PTHR24092">
    <property type="entry name" value="PROBABLE PHOSPHOLIPID-TRANSPORTING ATPASE"/>
    <property type="match status" value="1"/>
</dbReference>
<dbReference type="EMBL" id="CAWYQH010000035">
    <property type="protein sequence ID" value="CAK8676704.1"/>
    <property type="molecule type" value="Genomic_DNA"/>
</dbReference>
<feature type="transmembrane region" description="Helical" evidence="12">
    <location>
        <begin position="328"/>
        <end position="347"/>
    </location>
</feature>
<dbReference type="InterPro" id="IPR036412">
    <property type="entry name" value="HAD-like_sf"/>
</dbReference>
<dbReference type="EC" id="7.6.2.1" evidence="12"/>
<dbReference type="InterPro" id="IPR006539">
    <property type="entry name" value="P-type_ATPase_IV"/>
</dbReference>
<comment type="catalytic activity">
    <reaction evidence="11 12">
        <text>ATP + H2O + phospholipidSide 1 = ADP + phosphate + phospholipidSide 2.</text>
        <dbReference type="EC" id="7.6.2.1"/>
    </reaction>
</comment>
<organism evidence="15 16">
    <name type="scientific">Clavelina lepadiformis</name>
    <name type="common">Light-bulb sea squirt</name>
    <name type="synonym">Ascidia lepadiformis</name>
    <dbReference type="NCBI Taxonomy" id="159417"/>
    <lineage>
        <taxon>Eukaryota</taxon>
        <taxon>Metazoa</taxon>
        <taxon>Chordata</taxon>
        <taxon>Tunicata</taxon>
        <taxon>Ascidiacea</taxon>
        <taxon>Aplousobranchia</taxon>
        <taxon>Clavelinidae</taxon>
        <taxon>Clavelina</taxon>
    </lineage>
</organism>
<keyword evidence="9 12" id="KW-1133">Transmembrane helix</keyword>
<feature type="domain" description="P-type ATPase N-terminal" evidence="13">
    <location>
        <begin position="20"/>
        <end position="84"/>
    </location>
</feature>
<protein>
    <recommendedName>
        <fullName evidence="12">Phospholipid-transporting ATPase</fullName>
        <ecNumber evidence="12">7.6.2.1</ecNumber>
    </recommendedName>
</protein>
<dbReference type="CDD" id="cd02073">
    <property type="entry name" value="P-type_ATPase_APLT_Dnf-like"/>
    <property type="match status" value="1"/>
</dbReference>
<dbReference type="SUPFAM" id="SSF81660">
    <property type="entry name" value="Metal cation-transporting ATPase, ATP-binding domain N"/>
    <property type="match status" value="1"/>
</dbReference>
<dbReference type="Gene3D" id="3.40.50.1000">
    <property type="entry name" value="HAD superfamily/HAD-like"/>
    <property type="match status" value="1"/>
</dbReference>
<feature type="transmembrane region" description="Helical" evidence="12">
    <location>
        <begin position="921"/>
        <end position="941"/>
    </location>
</feature>
<dbReference type="InterPro" id="IPR032631">
    <property type="entry name" value="P-type_ATPase_N"/>
</dbReference>
<evidence type="ECO:0000256" key="9">
    <source>
        <dbReference type="ARBA" id="ARBA00022989"/>
    </source>
</evidence>
<name>A0ABP0FAH9_CLALP</name>
<dbReference type="SUPFAM" id="SSF81665">
    <property type="entry name" value="Calcium ATPase, transmembrane domain M"/>
    <property type="match status" value="1"/>
</dbReference>
<keyword evidence="5 12" id="KW-0547">Nucleotide-binding</keyword>
<evidence type="ECO:0000259" key="14">
    <source>
        <dbReference type="Pfam" id="PF16212"/>
    </source>
</evidence>
<evidence type="ECO:0000256" key="10">
    <source>
        <dbReference type="ARBA" id="ARBA00023136"/>
    </source>
</evidence>
<dbReference type="InterPro" id="IPR023214">
    <property type="entry name" value="HAD_sf"/>
</dbReference>
<keyword evidence="7 12" id="KW-0460">Magnesium</keyword>
<feature type="transmembrane region" description="Helical" evidence="12">
    <location>
        <begin position="1039"/>
        <end position="1057"/>
    </location>
</feature>
<dbReference type="PROSITE" id="PS00154">
    <property type="entry name" value="ATPASE_E1_E2"/>
    <property type="match status" value="1"/>
</dbReference>
<dbReference type="InterPro" id="IPR023298">
    <property type="entry name" value="ATPase_P-typ_TM_dom_sf"/>
</dbReference>
<evidence type="ECO:0000256" key="2">
    <source>
        <dbReference type="ARBA" id="ARBA00008109"/>
    </source>
</evidence>
<feature type="transmembrane region" description="Helical" evidence="12">
    <location>
        <begin position="55"/>
        <end position="72"/>
    </location>
</feature>
<keyword evidence="3 12" id="KW-0812">Transmembrane</keyword>
<feature type="transmembrane region" description="Helical" evidence="12">
    <location>
        <begin position="1077"/>
        <end position="1099"/>
    </location>
</feature>
<keyword evidence="10 12" id="KW-0472">Membrane</keyword>
<sequence>MGIFSCFRNTTSEEQRDLTANNFQYNEEFKYCNNEIKTSHYTWYNFIFLNLFEQFHRVVNIYFIFLLALQFIPEISSLNPITTLLPIIIVLAITAIKDAVDDVYRHKSDQALNTRKVDLLRNERLDKEEWKNLKVGEIIKIHNNEHIPADLLLLSSSEDQNLVFIETAELDGETNLKVRQAIPETGDLAEKLDRIWKFDGAVKCEAPNNNLHKFTGNLYWKDDVYALDNEKILLRGCTLRNTTWCYGLIIFAGADTKLMQNSGKRKMKRTNIERFMNKLVWWIFLLLFVLSMIAAILNSVWEADLGYKFQVYLPWDSSVPNPSMSGFLMFWSNLILLNTLVPISLYVSMEFIRLGQSFFINWDRLLYYEKKNLPAEARTTTLNEELGQVEYIFSDKTGTLTQNVMKFNKCSIAGKRYGDLHDKDGKRIADGEIDKAVPVDLSYNQYAESTFKFYDPHLIKKICDENNKTFDGEKSCEYFFRLITLCHTAMIEESNDGIFKYRAQSPDEDALVSAARNFGFVLKSRTFDTITVIEMGNSIIYKVLAVLEFNNVRKRMSVIVKDESDKIFLFCKGADSVVLERLGTNSNSLIKSKTEKHLHSFSSSGLRTLCLAMKELKKEEFQTWYAAYQQANTALEDREDRLSAVYEEIERDMILLGATAIEDKLQDGVPETIANLSKANMKIWVLTGDKQETAVNIGYSCHMLTDDMKKVFVIKGYSSEKVENEIEKATKEILSSGTKSHNNPSFETDNSQETIGEVTENNESMQAAKYGLVINGHSLVYALDEELNTKFLELASACSAVICCRVTPLQKAKVVELVKKHKKAITLAIGDGANDVSMIKAAHIGVGISGEEGTQAVLASDFAFGQFRFLERLLLVHGRWSYIRICKFLNYFFYKNFAFTLVHFWFGFFNGFTAQSIYDDWFITLYNTVYTATPVLILAILEQDVDESSCIQFPRLYLPGQRNEYFNMKLFGQSILRGILTSLTVFFFTYGAFLMNVNFNGQDNSNQQTVALAIGTTMLIVVTLQVAVDTTYWTGLNHFFVWGSILIYFPFTFALSSDGVFNLFPSSFPYIGVSRTAYQFPTLWFTLLLIIATCILPVVGIRYARILLWPTDIDKVLQKAVVSNAVNENKNNVAQEAKENGTLVQPYKNSVLL</sequence>
<keyword evidence="4" id="KW-0479">Metal-binding</keyword>
<dbReference type="InterPro" id="IPR044492">
    <property type="entry name" value="P_typ_ATPase_HD_dom"/>
</dbReference>
<keyword evidence="16" id="KW-1185">Reference proteome</keyword>
<dbReference type="SUPFAM" id="SSF81653">
    <property type="entry name" value="Calcium ATPase, transduction domain A"/>
    <property type="match status" value="1"/>
</dbReference>
<dbReference type="Pfam" id="PF13246">
    <property type="entry name" value="Cation_ATPase"/>
    <property type="match status" value="1"/>
</dbReference>
<evidence type="ECO:0000256" key="12">
    <source>
        <dbReference type="RuleBase" id="RU362033"/>
    </source>
</evidence>
<comment type="similarity">
    <text evidence="2 12">Belongs to the cation transport ATPase (P-type) (TC 3.A.3) family. Type IV subfamily.</text>
</comment>
<dbReference type="PRINTS" id="PR00119">
    <property type="entry name" value="CATATPASE"/>
</dbReference>
<proteinExistence type="inferred from homology"/>
<evidence type="ECO:0000313" key="16">
    <source>
        <dbReference type="Proteomes" id="UP001642483"/>
    </source>
</evidence>
<keyword evidence="8 12" id="KW-1278">Translocase</keyword>
<keyword evidence="6 12" id="KW-0067">ATP-binding</keyword>
<evidence type="ECO:0000256" key="3">
    <source>
        <dbReference type="ARBA" id="ARBA00022692"/>
    </source>
</evidence>
<evidence type="ECO:0000256" key="6">
    <source>
        <dbReference type="ARBA" id="ARBA00022840"/>
    </source>
</evidence>
<comment type="caution">
    <text evidence="15">The sequence shown here is derived from an EMBL/GenBank/DDBJ whole genome shotgun (WGS) entry which is preliminary data.</text>
</comment>
<feature type="transmembrane region" description="Helical" evidence="12">
    <location>
        <begin position="975"/>
        <end position="997"/>
    </location>
</feature>
<evidence type="ECO:0000256" key="8">
    <source>
        <dbReference type="ARBA" id="ARBA00022967"/>
    </source>
</evidence>
<dbReference type="Gene3D" id="3.40.1110.10">
    <property type="entry name" value="Calcium-transporting ATPase, cytoplasmic domain N"/>
    <property type="match status" value="1"/>
</dbReference>
<dbReference type="SFLD" id="SFLDF00027">
    <property type="entry name" value="p-type_atpase"/>
    <property type="match status" value="1"/>
</dbReference>
<evidence type="ECO:0000256" key="7">
    <source>
        <dbReference type="ARBA" id="ARBA00022842"/>
    </source>
</evidence>
<dbReference type="SUPFAM" id="SSF56784">
    <property type="entry name" value="HAD-like"/>
    <property type="match status" value="1"/>
</dbReference>